<dbReference type="EMBL" id="BLXT01004521">
    <property type="protein sequence ID" value="GFO14017.1"/>
    <property type="molecule type" value="Genomic_DNA"/>
</dbReference>
<sequence length="121" mass="14351">MFNKEYKKAGRTWVEAFFQRHPEVPKRRAQPMNQVRALKLNKYVVQDNFQKLEIVTKRLDVFGKPNQIDSLNEKLAALILHKQQIVHAKKGDKCVYLESQKILKMLQLWDDLLLLDNLCFL</sequence>
<evidence type="ECO:0000313" key="1">
    <source>
        <dbReference type="EMBL" id="GFO14017.1"/>
    </source>
</evidence>
<organism evidence="1 2">
    <name type="scientific">Plakobranchus ocellatus</name>
    <dbReference type="NCBI Taxonomy" id="259542"/>
    <lineage>
        <taxon>Eukaryota</taxon>
        <taxon>Metazoa</taxon>
        <taxon>Spiralia</taxon>
        <taxon>Lophotrochozoa</taxon>
        <taxon>Mollusca</taxon>
        <taxon>Gastropoda</taxon>
        <taxon>Heterobranchia</taxon>
        <taxon>Euthyneura</taxon>
        <taxon>Panpulmonata</taxon>
        <taxon>Sacoglossa</taxon>
        <taxon>Placobranchoidea</taxon>
        <taxon>Plakobranchidae</taxon>
        <taxon>Plakobranchus</taxon>
    </lineage>
</organism>
<dbReference type="Proteomes" id="UP000735302">
    <property type="component" value="Unassembled WGS sequence"/>
</dbReference>
<comment type="caution">
    <text evidence="1">The sequence shown here is derived from an EMBL/GenBank/DDBJ whole genome shotgun (WGS) entry which is preliminary data.</text>
</comment>
<evidence type="ECO:0000313" key="2">
    <source>
        <dbReference type="Proteomes" id="UP000735302"/>
    </source>
</evidence>
<dbReference type="AlphaFoldDB" id="A0AAV4B3C7"/>
<gene>
    <name evidence="1" type="ORF">PoB_004052200</name>
</gene>
<name>A0AAV4B3C7_9GAST</name>
<keyword evidence="2" id="KW-1185">Reference proteome</keyword>
<proteinExistence type="predicted"/>
<protein>
    <submittedName>
        <fullName evidence="1">Tigger transposable element-derived protein 1-like</fullName>
    </submittedName>
</protein>
<accession>A0AAV4B3C7</accession>
<reference evidence="1 2" key="1">
    <citation type="journal article" date="2021" name="Elife">
        <title>Chloroplast acquisition without the gene transfer in kleptoplastic sea slugs, Plakobranchus ocellatus.</title>
        <authorList>
            <person name="Maeda T."/>
            <person name="Takahashi S."/>
            <person name="Yoshida T."/>
            <person name="Shimamura S."/>
            <person name="Takaki Y."/>
            <person name="Nagai Y."/>
            <person name="Toyoda A."/>
            <person name="Suzuki Y."/>
            <person name="Arimoto A."/>
            <person name="Ishii H."/>
            <person name="Satoh N."/>
            <person name="Nishiyama T."/>
            <person name="Hasebe M."/>
            <person name="Maruyama T."/>
            <person name="Minagawa J."/>
            <person name="Obokata J."/>
            <person name="Shigenobu S."/>
        </authorList>
    </citation>
    <scope>NUCLEOTIDE SEQUENCE [LARGE SCALE GENOMIC DNA]</scope>
</reference>